<gene>
    <name evidence="1" type="ORF">CCS77_0236</name>
</gene>
<dbReference type="EMBL" id="CP021642">
    <property type="protein sequence ID" value="AVX43297.1"/>
    <property type="molecule type" value="Genomic_DNA"/>
</dbReference>
<dbReference type="Proteomes" id="UP000241854">
    <property type="component" value="Chromosome"/>
</dbReference>
<evidence type="ECO:0000313" key="2">
    <source>
        <dbReference type="Proteomes" id="UP000241854"/>
    </source>
</evidence>
<reference evidence="1 2" key="1">
    <citation type="journal article" date="2018" name="Emerg. Microbes Infect.">
        <title>Genomic analysis of oral Campylobacter concisus strains identified a potential bacterial molecular marker associated with active Crohn's disease.</title>
        <authorList>
            <person name="Liu F."/>
            <person name="Ma R."/>
            <person name="Tay C.Y.A."/>
            <person name="Octavia S."/>
            <person name="Lan R."/>
            <person name="Chung H.K.L."/>
            <person name="Riordan S.M."/>
            <person name="Grimm M.C."/>
            <person name="Leong R.W."/>
            <person name="Tanaka M.M."/>
            <person name="Connor S."/>
            <person name="Zhang L."/>
        </authorList>
    </citation>
    <scope>NUCLEOTIDE SEQUENCE [LARGE SCALE GENOMIC DNA]</scope>
    <source>
        <strain evidence="1 2">P2CDO4</strain>
    </source>
</reference>
<evidence type="ECO:0000313" key="1">
    <source>
        <dbReference type="EMBL" id="AVX43297.1"/>
    </source>
</evidence>
<proteinExistence type="predicted"/>
<protein>
    <submittedName>
        <fullName evidence="1">Uncharacterized protein</fullName>
    </submittedName>
</protein>
<name>A0A2R4NXY8_9BACT</name>
<sequence length="148" mass="17458">MPWRKMRFFDKSWISGDLDDDEFEKRIEDYGSYIRSFYGELKTLERIFVDINFSDAKIVSFAFMKSGARVKFYIGDLQNGYFELSVIFKNFHIDDSALGEIIASEVAFAEKKFYFSYIMGDLKERHFSFDEICGIKFKKISSNMYSSC</sequence>
<organism evidence="1 2">
    <name type="scientific">Campylobacter concisus</name>
    <dbReference type="NCBI Taxonomy" id="199"/>
    <lineage>
        <taxon>Bacteria</taxon>
        <taxon>Pseudomonadati</taxon>
        <taxon>Campylobacterota</taxon>
        <taxon>Epsilonproteobacteria</taxon>
        <taxon>Campylobacterales</taxon>
        <taxon>Campylobacteraceae</taxon>
        <taxon>Campylobacter</taxon>
    </lineage>
</organism>
<accession>A0A2R4NXY8</accession>
<dbReference type="AlphaFoldDB" id="A0A2R4NXY8"/>
<dbReference type="RefSeq" id="WP_103637772.1">
    <property type="nucleotide sequence ID" value="NZ_JADDYP010000001.1"/>
</dbReference>